<sequence>MLGCQADQLRKESRTENRTEPGTEPRTEPGTEPRTEPGTEPRTEPRTEPTEPRTKSRTEPHTERCSLHVFTVASGFHAPGSREVRELQELCLLFQKATAHILNTDENDDIQEFVLLRQLPEFLT</sequence>
<comment type="caution">
    <text evidence="2">The sequence shown here is derived from an EMBL/GenBank/DDBJ whole genome shotgun (WGS) entry which is preliminary data.</text>
</comment>
<dbReference type="AlphaFoldDB" id="A0AAW0P0I0"/>
<evidence type="ECO:0000256" key="1">
    <source>
        <dbReference type="SAM" id="MobiDB-lite"/>
    </source>
</evidence>
<dbReference type="EMBL" id="JBBPFD010000012">
    <property type="protein sequence ID" value="KAK7904879.1"/>
    <property type="molecule type" value="Genomic_DNA"/>
</dbReference>
<accession>A0AAW0P0I0</accession>
<reference evidence="3" key="1">
    <citation type="submission" date="2024-04" db="EMBL/GenBank/DDBJ databases">
        <title>Salinicola lusitanus LLJ914,a marine bacterium isolated from the Okinawa Trough.</title>
        <authorList>
            <person name="Li J."/>
        </authorList>
    </citation>
    <scope>NUCLEOTIDE SEQUENCE [LARGE SCALE GENOMIC DNA]</scope>
</reference>
<evidence type="ECO:0000313" key="3">
    <source>
        <dbReference type="Proteomes" id="UP001460270"/>
    </source>
</evidence>
<dbReference type="Proteomes" id="UP001460270">
    <property type="component" value="Unassembled WGS sequence"/>
</dbReference>
<organism evidence="2 3">
    <name type="scientific">Mugilogobius chulae</name>
    <name type="common">yellowstripe goby</name>
    <dbReference type="NCBI Taxonomy" id="88201"/>
    <lineage>
        <taxon>Eukaryota</taxon>
        <taxon>Metazoa</taxon>
        <taxon>Chordata</taxon>
        <taxon>Craniata</taxon>
        <taxon>Vertebrata</taxon>
        <taxon>Euteleostomi</taxon>
        <taxon>Actinopterygii</taxon>
        <taxon>Neopterygii</taxon>
        <taxon>Teleostei</taxon>
        <taxon>Neoteleostei</taxon>
        <taxon>Acanthomorphata</taxon>
        <taxon>Gobiaria</taxon>
        <taxon>Gobiiformes</taxon>
        <taxon>Gobioidei</taxon>
        <taxon>Gobiidae</taxon>
        <taxon>Gobionellinae</taxon>
        <taxon>Mugilogobius</taxon>
    </lineage>
</organism>
<name>A0AAW0P0I0_9GOBI</name>
<protein>
    <submittedName>
        <fullName evidence="2">Uncharacterized protein</fullName>
    </submittedName>
</protein>
<keyword evidence="3" id="KW-1185">Reference proteome</keyword>
<evidence type="ECO:0000313" key="2">
    <source>
        <dbReference type="EMBL" id="KAK7904879.1"/>
    </source>
</evidence>
<proteinExistence type="predicted"/>
<feature type="compositionally biased region" description="Basic and acidic residues" evidence="1">
    <location>
        <begin position="8"/>
        <end position="63"/>
    </location>
</feature>
<gene>
    <name evidence="2" type="ORF">WMY93_017486</name>
</gene>
<feature type="region of interest" description="Disordered" evidence="1">
    <location>
        <begin position="1"/>
        <end position="63"/>
    </location>
</feature>